<evidence type="ECO:0000259" key="3">
    <source>
        <dbReference type="PROSITE" id="PS50110"/>
    </source>
</evidence>
<keyword evidence="1 2" id="KW-0597">Phosphoprotein</keyword>
<dbReference type="InterPro" id="IPR001789">
    <property type="entry name" value="Sig_transdc_resp-reg_receiver"/>
</dbReference>
<protein>
    <submittedName>
        <fullName evidence="4">Response regulator receiver domain-containing protein</fullName>
    </submittedName>
</protein>
<feature type="domain" description="Response regulatory" evidence="3">
    <location>
        <begin position="27"/>
        <end position="143"/>
    </location>
</feature>
<name>A0A1I7EQ03_9BURK</name>
<dbReference type="GO" id="GO:0000160">
    <property type="term" value="P:phosphorelay signal transduction system"/>
    <property type="evidence" value="ECO:0007669"/>
    <property type="project" value="InterPro"/>
</dbReference>
<dbReference type="AlphaFoldDB" id="A0A1I7EQ03"/>
<evidence type="ECO:0000313" key="4">
    <source>
        <dbReference type="EMBL" id="SFU26000.1"/>
    </source>
</evidence>
<dbReference type="PROSITE" id="PS50110">
    <property type="entry name" value="RESPONSE_REGULATORY"/>
    <property type="match status" value="1"/>
</dbReference>
<gene>
    <name evidence="4" type="ORF">SAMN05192563_104523</name>
</gene>
<proteinExistence type="predicted"/>
<dbReference type="RefSeq" id="WP_093646263.1">
    <property type="nucleotide sequence ID" value="NZ_FPBH01000045.1"/>
</dbReference>
<dbReference type="Pfam" id="PF00072">
    <property type="entry name" value="Response_reg"/>
    <property type="match status" value="1"/>
</dbReference>
<dbReference type="InterPro" id="IPR011006">
    <property type="entry name" value="CheY-like_superfamily"/>
</dbReference>
<feature type="modified residue" description="4-aspartylphosphate" evidence="2">
    <location>
        <position position="76"/>
    </location>
</feature>
<dbReference type="InterPro" id="IPR050595">
    <property type="entry name" value="Bact_response_regulator"/>
</dbReference>
<organism evidence="4 5">
    <name type="scientific">Paraburkholderia aspalathi</name>
    <dbReference type="NCBI Taxonomy" id="1324617"/>
    <lineage>
        <taxon>Bacteria</taxon>
        <taxon>Pseudomonadati</taxon>
        <taxon>Pseudomonadota</taxon>
        <taxon>Betaproteobacteria</taxon>
        <taxon>Burkholderiales</taxon>
        <taxon>Burkholderiaceae</taxon>
        <taxon>Paraburkholderia</taxon>
    </lineage>
</organism>
<reference evidence="4 5" key="1">
    <citation type="submission" date="2016-10" db="EMBL/GenBank/DDBJ databases">
        <authorList>
            <person name="de Groot N.N."/>
        </authorList>
    </citation>
    <scope>NUCLEOTIDE SEQUENCE [LARGE SCALE GENOMIC DNA]</scope>
    <source>
        <strain evidence="4 5">LMG 27731</strain>
    </source>
</reference>
<evidence type="ECO:0000313" key="5">
    <source>
        <dbReference type="Proteomes" id="UP000198844"/>
    </source>
</evidence>
<dbReference type="PANTHER" id="PTHR44591">
    <property type="entry name" value="STRESS RESPONSE REGULATOR PROTEIN 1"/>
    <property type="match status" value="1"/>
</dbReference>
<dbReference type="Proteomes" id="UP000198844">
    <property type="component" value="Unassembled WGS sequence"/>
</dbReference>
<sequence>MQPSNLACAEASFWTTRGAGIAGARLRVLVVDDNQNAAHALAAGLALADMECCTACGRREAIAIGIAWEPHLVLMDLSPPEYSGAGAARFLRHHPAIRDVAIIAHSALDEAELLRLMTDDDFDAYLQKGQPRAQMVALIRRLAH</sequence>
<dbReference type="OrthoDB" id="9131147at2"/>
<dbReference type="SUPFAM" id="SSF52172">
    <property type="entry name" value="CheY-like"/>
    <property type="match status" value="1"/>
</dbReference>
<accession>A0A1I7EQ03</accession>
<dbReference type="SMART" id="SM00448">
    <property type="entry name" value="REC"/>
    <property type="match status" value="1"/>
</dbReference>
<dbReference type="Gene3D" id="3.40.50.2300">
    <property type="match status" value="1"/>
</dbReference>
<evidence type="ECO:0000256" key="1">
    <source>
        <dbReference type="ARBA" id="ARBA00022553"/>
    </source>
</evidence>
<evidence type="ECO:0000256" key="2">
    <source>
        <dbReference type="PROSITE-ProRule" id="PRU00169"/>
    </source>
</evidence>
<dbReference type="PANTHER" id="PTHR44591:SF3">
    <property type="entry name" value="RESPONSE REGULATORY DOMAIN-CONTAINING PROTEIN"/>
    <property type="match status" value="1"/>
</dbReference>
<dbReference type="EMBL" id="FPBH01000045">
    <property type="protein sequence ID" value="SFU26000.1"/>
    <property type="molecule type" value="Genomic_DNA"/>
</dbReference>